<dbReference type="EMBL" id="FOSV01000014">
    <property type="protein sequence ID" value="SFL40980.1"/>
    <property type="molecule type" value="Genomic_DNA"/>
</dbReference>
<evidence type="ECO:0008006" key="4">
    <source>
        <dbReference type="Google" id="ProtNLM"/>
    </source>
</evidence>
<accession>A0A1I4HGU9</accession>
<sequence>MDRTLNHSGDGRTIHAYEPRAVPWLSVMFGYGPMLPFLGGAALVWLLRGEAAEAIFRLTLLWACAILLFLSGVRRGVSFRTEGGARATQIVTMLGLFLLGFFALVAFAMGSVVPALVLLMLGFAAIAVLDPIAARRGEAPLFFERLRPFQMPLAVLGLAALLAHRLLA</sequence>
<evidence type="ECO:0000313" key="2">
    <source>
        <dbReference type="EMBL" id="SFL40980.1"/>
    </source>
</evidence>
<dbReference type="STRING" id="414703.SAMN04488125_11493"/>
<dbReference type="AlphaFoldDB" id="A0A1I4HGU9"/>
<evidence type="ECO:0000256" key="1">
    <source>
        <dbReference type="SAM" id="Phobius"/>
    </source>
</evidence>
<keyword evidence="1" id="KW-0472">Membrane</keyword>
<proteinExistence type="predicted"/>
<feature type="transmembrane region" description="Helical" evidence="1">
    <location>
        <begin position="115"/>
        <end position="134"/>
    </location>
</feature>
<name>A0A1I4HGU9_9HYPH</name>
<gene>
    <name evidence="2" type="ORF">SAMN04488125_11493</name>
</gene>
<keyword evidence="1" id="KW-0812">Transmembrane</keyword>
<dbReference type="RefSeq" id="WP_091948752.1">
    <property type="nucleotide sequence ID" value="NZ_FOSV01000014.1"/>
</dbReference>
<keyword evidence="3" id="KW-1185">Reference proteome</keyword>
<feature type="transmembrane region" description="Helical" evidence="1">
    <location>
        <begin position="146"/>
        <end position="167"/>
    </location>
</feature>
<feature type="transmembrane region" description="Helical" evidence="1">
    <location>
        <begin position="21"/>
        <end position="48"/>
    </location>
</feature>
<feature type="transmembrane region" description="Helical" evidence="1">
    <location>
        <begin position="54"/>
        <end position="70"/>
    </location>
</feature>
<organism evidence="2 3">
    <name type="scientific">Methylorubrum salsuginis</name>
    <dbReference type="NCBI Taxonomy" id="414703"/>
    <lineage>
        <taxon>Bacteria</taxon>
        <taxon>Pseudomonadati</taxon>
        <taxon>Pseudomonadota</taxon>
        <taxon>Alphaproteobacteria</taxon>
        <taxon>Hyphomicrobiales</taxon>
        <taxon>Methylobacteriaceae</taxon>
        <taxon>Methylorubrum</taxon>
    </lineage>
</organism>
<keyword evidence="1" id="KW-1133">Transmembrane helix</keyword>
<protein>
    <recommendedName>
        <fullName evidence="4">DUF3429 domain-containing protein</fullName>
    </recommendedName>
</protein>
<reference evidence="3" key="1">
    <citation type="submission" date="2016-10" db="EMBL/GenBank/DDBJ databases">
        <authorList>
            <person name="Varghese N."/>
            <person name="Submissions S."/>
        </authorList>
    </citation>
    <scope>NUCLEOTIDE SEQUENCE [LARGE SCALE GENOMIC DNA]</scope>
    <source>
        <strain evidence="3">CGMCC 1.6474</strain>
    </source>
</reference>
<dbReference type="OrthoDB" id="7273031at2"/>
<evidence type="ECO:0000313" key="3">
    <source>
        <dbReference type="Proteomes" id="UP000198804"/>
    </source>
</evidence>
<dbReference type="Proteomes" id="UP000198804">
    <property type="component" value="Unassembled WGS sequence"/>
</dbReference>
<feature type="transmembrane region" description="Helical" evidence="1">
    <location>
        <begin position="90"/>
        <end position="109"/>
    </location>
</feature>